<comment type="similarity">
    <text evidence="2 10">Belongs to the disproportionating enzyme family.</text>
</comment>
<dbReference type="Proteomes" id="UP001470288">
    <property type="component" value="Unassembled WGS sequence"/>
</dbReference>
<proteinExistence type="inferred from homology"/>
<comment type="caution">
    <text evidence="11">The sequence shown here is derived from an EMBL/GenBank/DDBJ whole genome shotgun (WGS) entry which is preliminary data.</text>
</comment>
<dbReference type="Pfam" id="PF02446">
    <property type="entry name" value="Glyco_hydro_77"/>
    <property type="match status" value="1"/>
</dbReference>
<evidence type="ECO:0000256" key="6">
    <source>
        <dbReference type="ARBA" id="ARBA00022679"/>
    </source>
</evidence>
<reference evidence="11 12" key="1">
    <citation type="submission" date="2024-03" db="EMBL/GenBank/DDBJ databases">
        <title>Human intestinal bacterial collection.</title>
        <authorList>
            <person name="Pauvert C."/>
            <person name="Hitch T.C.A."/>
            <person name="Clavel T."/>
        </authorList>
    </citation>
    <scope>NUCLEOTIDE SEQUENCE [LARGE SCALE GENOMIC DNA]</scope>
    <source>
        <strain evidence="11 12">CLA-AA-H78B</strain>
    </source>
</reference>
<comment type="catalytic activity">
    <reaction evidence="1 10">
        <text>Transfers a segment of a (1-&gt;4)-alpha-D-glucan to a new position in an acceptor, which may be glucose or a (1-&gt;4)-alpha-D-glucan.</text>
        <dbReference type="EC" id="2.4.1.25"/>
    </reaction>
</comment>
<evidence type="ECO:0000256" key="9">
    <source>
        <dbReference type="ARBA" id="ARBA00031501"/>
    </source>
</evidence>
<evidence type="ECO:0000256" key="4">
    <source>
        <dbReference type="ARBA" id="ARBA00020295"/>
    </source>
</evidence>
<evidence type="ECO:0000256" key="3">
    <source>
        <dbReference type="ARBA" id="ARBA00012560"/>
    </source>
</evidence>
<gene>
    <name evidence="11" type="primary">malQ</name>
    <name evidence="11" type="ORF">WMO62_09995</name>
</gene>
<keyword evidence="5 10" id="KW-0328">Glycosyltransferase</keyword>
<dbReference type="Gene3D" id="3.20.20.80">
    <property type="entry name" value="Glycosidases"/>
    <property type="match status" value="1"/>
</dbReference>
<dbReference type="NCBIfam" id="TIGR00217">
    <property type="entry name" value="malQ"/>
    <property type="match status" value="1"/>
</dbReference>
<dbReference type="SUPFAM" id="SSF51445">
    <property type="entry name" value="(Trans)glycosidases"/>
    <property type="match status" value="1"/>
</dbReference>
<evidence type="ECO:0000256" key="7">
    <source>
        <dbReference type="ARBA" id="ARBA00023277"/>
    </source>
</evidence>
<dbReference type="InterPro" id="IPR003385">
    <property type="entry name" value="Glyco_hydro_77"/>
</dbReference>
<evidence type="ECO:0000256" key="1">
    <source>
        <dbReference type="ARBA" id="ARBA00000439"/>
    </source>
</evidence>
<evidence type="ECO:0000313" key="12">
    <source>
        <dbReference type="Proteomes" id="UP001470288"/>
    </source>
</evidence>
<dbReference type="RefSeq" id="WP_349144566.1">
    <property type="nucleotide sequence ID" value="NZ_JBBMFC010000016.1"/>
</dbReference>
<keyword evidence="12" id="KW-1185">Reference proteome</keyword>
<evidence type="ECO:0000313" key="11">
    <source>
        <dbReference type="EMBL" id="MEQ2579153.1"/>
    </source>
</evidence>
<dbReference type="NCBIfam" id="NF011080">
    <property type="entry name" value="PRK14508.1-3"/>
    <property type="match status" value="1"/>
</dbReference>
<dbReference type="EMBL" id="JBBMFC010000016">
    <property type="protein sequence ID" value="MEQ2579153.1"/>
    <property type="molecule type" value="Genomic_DNA"/>
</dbReference>
<dbReference type="PANTHER" id="PTHR32438:SF5">
    <property type="entry name" value="4-ALPHA-GLUCANOTRANSFERASE DPE1, CHLOROPLASTIC_AMYLOPLASTIC"/>
    <property type="match status" value="1"/>
</dbReference>
<keyword evidence="6 10" id="KW-0808">Transferase</keyword>
<evidence type="ECO:0000256" key="10">
    <source>
        <dbReference type="RuleBase" id="RU361207"/>
    </source>
</evidence>
<protein>
    <recommendedName>
        <fullName evidence="4 10">4-alpha-glucanotransferase</fullName>
        <ecNumber evidence="3 10">2.4.1.25</ecNumber>
    </recommendedName>
    <alternativeName>
        <fullName evidence="8 10">Amylomaltase</fullName>
    </alternativeName>
    <alternativeName>
        <fullName evidence="9 10">Disproportionating enzyme</fullName>
    </alternativeName>
</protein>
<evidence type="ECO:0000256" key="2">
    <source>
        <dbReference type="ARBA" id="ARBA00005684"/>
    </source>
</evidence>
<accession>A0ABV1I1U7</accession>
<dbReference type="PANTHER" id="PTHR32438">
    <property type="entry name" value="4-ALPHA-GLUCANOTRANSFERASE DPE1, CHLOROPLASTIC/AMYLOPLASTIC"/>
    <property type="match status" value="1"/>
</dbReference>
<dbReference type="GO" id="GO:0004134">
    <property type="term" value="F:4-alpha-glucanotransferase activity"/>
    <property type="evidence" value="ECO:0007669"/>
    <property type="project" value="UniProtKB-EC"/>
</dbReference>
<name>A0ABV1I1U7_9FIRM</name>
<organism evidence="11 12">
    <name type="scientific">Hominiventricola aquisgranensis</name>
    <dbReference type="NCBI Taxonomy" id="3133164"/>
    <lineage>
        <taxon>Bacteria</taxon>
        <taxon>Bacillati</taxon>
        <taxon>Bacillota</taxon>
        <taxon>Clostridia</taxon>
        <taxon>Lachnospirales</taxon>
        <taxon>Lachnospiraceae</taxon>
        <taxon>Hominiventricola</taxon>
    </lineage>
</organism>
<evidence type="ECO:0000256" key="8">
    <source>
        <dbReference type="ARBA" id="ARBA00031423"/>
    </source>
</evidence>
<dbReference type="InterPro" id="IPR017853">
    <property type="entry name" value="GH"/>
</dbReference>
<dbReference type="EC" id="2.4.1.25" evidence="3 10"/>
<sequence>MMDKTQQKKSSGVLMHLSSLPSEYGIGSMGAPARKFVDFLKKAGQTYWQMLPICPTSYGDSPYQSFSAYAGNPYFIDLEMLESAGYLEAEDYKTVDWESAPDHVNYGALYQKRYPILRKAVRRFQETASDDYEAFCRQNDYWLHDYASFMALKAASGGKAWMDWEPALRNREQKALEHAAAAYKEEIEFWKSLQYLFFEQWKALREYANEAGLQIIGDLPIYVSLDSVDVWAHPELFQLDENKVPREVAGCPPDGFSADGQLWGNPLFDWDYMKQNGYRWWTARIGYLCKVYDMLRIDHFRGFDSYFAIPYGDTNAKRGYWKQGPGMDLFHAVEQQIGAQNIMAEDLGYMTESVKKLLADSGFPGIKLLQFAFDSRDGGGTSYFPEDYPPNCVAYVGTHDNDTAVGWTTSAEPEDVKRAYDYLGVTDAADINWVMMRAIWNSRANLTIVLAQDLLGLGSESRMNKPSTVGSNWCWRAVEGCFTDALAAKVRGEMERFGRLDRPDKKV</sequence>
<keyword evidence="7 10" id="KW-0119">Carbohydrate metabolism</keyword>
<evidence type="ECO:0000256" key="5">
    <source>
        <dbReference type="ARBA" id="ARBA00022676"/>
    </source>
</evidence>